<evidence type="ECO:0000313" key="2">
    <source>
        <dbReference type="Proteomes" id="UP000238655"/>
    </source>
</evidence>
<dbReference type="AlphaFoldDB" id="A0A2S5E6W2"/>
<comment type="caution">
    <text evidence="1">The sequence shown here is derived from an EMBL/GenBank/DDBJ whole genome shotgun (WGS) entry which is preliminary data.</text>
</comment>
<protein>
    <submittedName>
        <fullName evidence="1">Uncharacterized protein</fullName>
    </submittedName>
</protein>
<sequence>MSDATAATTTLERLGFVFRDSRQDFIDRLDTRCAALAEVIAEIDAWAREVRIRHDQVTILGI</sequence>
<dbReference type="RefSeq" id="WP_089462326.1">
    <property type="nucleotide sequence ID" value="NZ_CM009576.1"/>
</dbReference>
<reference evidence="1 2" key="1">
    <citation type="submission" date="2018-01" db="EMBL/GenBank/DDBJ databases">
        <title>Successful Treatment of Persistent Burkholderia cepacia Bacteremia with Ceftazidime-Avibactam.</title>
        <authorList>
            <person name="Tamma P."/>
            <person name="Fan Y."/>
            <person name="Bergman Y."/>
            <person name="Sick-Samuels A."/>
            <person name="Hsu A."/>
            <person name="Timp W."/>
            <person name="Simner P."/>
        </authorList>
    </citation>
    <scope>NUCLEOTIDE SEQUENCE [LARGE SCALE GENOMIC DNA]</scope>
    <source>
        <strain evidence="1 2">170816</strain>
    </source>
</reference>
<dbReference type="Proteomes" id="UP000238655">
    <property type="component" value="Chromosome 2"/>
</dbReference>
<proteinExistence type="predicted"/>
<gene>
    <name evidence="1" type="ORF">C3743_11630</name>
</gene>
<accession>A0A2S5E6W2</accession>
<dbReference type="EMBL" id="PQVP01000001">
    <property type="protein sequence ID" value="POZ87058.1"/>
    <property type="molecule type" value="Genomic_DNA"/>
</dbReference>
<organism evidence="1 2">
    <name type="scientific">Burkholderia contaminans</name>
    <dbReference type="NCBI Taxonomy" id="488447"/>
    <lineage>
        <taxon>Bacteria</taxon>
        <taxon>Pseudomonadati</taxon>
        <taxon>Pseudomonadota</taxon>
        <taxon>Betaproteobacteria</taxon>
        <taxon>Burkholderiales</taxon>
        <taxon>Burkholderiaceae</taxon>
        <taxon>Burkholderia</taxon>
        <taxon>Burkholderia cepacia complex</taxon>
    </lineage>
</organism>
<name>A0A2S5E6W2_9BURK</name>
<evidence type="ECO:0000313" key="1">
    <source>
        <dbReference type="EMBL" id="POZ87058.1"/>
    </source>
</evidence>